<dbReference type="RefSeq" id="WP_103962215.1">
    <property type="nucleotide sequence ID" value="NZ_FNVT01000019.1"/>
</dbReference>
<evidence type="ECO:0000313" key="1">
    <source>
        <dbReference type="EMBL" id="SEH01090.1"/>
    </source>
</evidence>
<gene>
    <name evidence="1" type="ORF">SAMN05444920_11920</name>
</gene>
<dbReference type="SUPFAM" id="SSF51726">
    <property type="entry name" value="UROD/MetE-like"/>
    <property type="match status" value="1"/>
</dbReference>
<accession>A0A1H6ETA5</accession>
<dbReference type="Gene3D" id="3.20.20.210">
    <property type="match status" value="1"/>
</dbReference>
<evidence type="ECO:0008006" key="3">
    <source>
        <dbReference type="Google" id="ProtNLM"/>
    </source>
</evidence>
<protein>
    <recommendedName>
        <fullName evidence="3">Methionine synthase</fullName>
    </recommendedName>
</protein>
<sequence>MPHRHIHLVGSYPAADVRQAMTVMAGVAGPYLRTLADGEVGARRYWIRHIIEDLRENPDVELRADGGWSGYDDHPIFKVRRGHRLRPGALRLGTAQAAGESYAVFKQVRAEHRLDGVAFQVGVPSDLDLALFSFGPARALALRRAFREALAREMREIAAWGGRDVLFQIEVPAELVMVATVPGPLRTPVARLLVGGLIKLVVAVPPDSRFGVHLCVGDLNNRALKRLGTLAPVVSLVKALLRAWPHDRALEFVHVPLAAGDRPPPLKTAFYQGLEPLADLPPGIRFVAGLAHEAQGPDDQRRVLRTVERVLSRTVDVASACGLGRRSEGDARRALDRAVALAES</sequence>
<dbReference type="InterPro" id="IPR038071">
    <property type="entry name" value="UROD/MetE-like_sf"/>
</dbReference>
<evidence type="ECO:0000313" key="2">
    <source>
        <dbReference type="Proteomes" id="UP000236732"/>
    </source>
</evidence>
<reference evidence="1 2" key="1">
    <citation type="submission" date="2016-10" db="EMBL/GenBank/DDBJ databases">
        <authorList>
            <person name="de Groot N.N."/>
        </authorList>
    </citation>
    <scope>NUCLEOTIDE SEQUENCE [LARGE SCALE GENOMIC DNA]</scope>
    <source>
        <strain evidence="1 2">CGMCC 4.7037</strain>
    </source>
</reference>
<name>A0A1H6ETA5_9ACTN</name>
<proteinExistence type="predicted"/>
<organism evidence="1 2">
    <name type="scientific">Nonomuraea solani</name>
    <dbReference type="NCBI Taxonomy" id="1144553"/>
    <lineage>
        <taxon>Bacteria</taxon>
        <taxon>Bacillati</taxon>
        <taxon>Actinomycetota</taxon>
        <taxon>Actinomycetes</taxon>
        <taxon>Streptosporangiales</taxon>
        <taxon>Streptosporangiaceae</taxon>
        <taxon>Nonomuraea</taxon>
    </lineage>
</organism>
<dbReference type="OrthoDB" id="4504900at2"/>
<dbReference type="AlphaFoldDB" id="A0A1H6ETA5"/>
<dbReference type="EMBL" id="FNVT01000019">
    <property type="protein sequence ID" value="SEH01090.1"/>
    <property type="molecule type" value="Genomic_DNA"/>
</dbReference>
<keyword evidence="2" id="KW-1185">Reference proteome</keyword>
<dbReference type="Proteomes" id="UP000236732">
    <property type="component" value="Unassembled WGS sequence"/>
</dbReference>